<dbReference type="EMBL" id="JAVDQF010000001">
    <property type="protein sequence ID" value="MDR6270083.1"/>
    <property type="molecule type" value="Genomic_DNA"/>
</dbReference>
<name>A0ABU1JCB5_9MICC</name>
<protein>
    <submittedName>
        <fullName evidence="2">PurR-regulated permease PerM</fullName>
    </submittedName>
</protein>
<keyword evidence="3" id="KW-1185">Reference proteome</keyword>
<organism evidence="2 3">
    <name type="scientific">Arthrobacter russicus</name>
    <dbReference type="NCBI Taxonomy" id="172040"/>
    <lineage>
        <taxon>Bacteria</taxon>
        <taxon>Bacillati</taxon>
        <taxon>Actinomycetota</taxon>
        <taxon>Actinomycetes</taxon>
        <taxon>Micrococcales</taxon>
        <taxon>Micrococcaceae</taxon>
        <taxon>Arthrobacter</taxon>
    </lineage>
</organism>
<evidence type="ECO:0000313" key="3">
    <source>
        <dbReference type="Proteomes" id="UP001185069"/>
    </source>
</evidence>
<reference evidence="2 3" key="1">
    <citation type="submission" date="2023-07" db="EMBL/GenBank/DDBJ databases">
        <title>Sequencing the genomes of 1000 actinobacteria strains.</title>
        <authorList>
            <person name="Klenk H.-P."/>
        </authorList>
    </citation>
    <scope>NUCLEOTIDE SEQUENCE [LARGE SCALE GENOMIC DNA]</scope>
    <source>
        <strain evidence="2 3">DSM 14555</strain>
    </source>
</reference>
<keyword evidence="1" id="KW-0472">Membrane</keyword>
<evidence type="ECO:0000313" key="2">
    <source>
        <dbReference type="EMBL" id="MDR6270083.1"/>
    </source>
</evidence>
<dbReference type="RefSeq" id="WP_296365624.1">
    <property type="nucleotide sequence ID" value="NZ_BAAAHY010000005.1"/>
</dbReference>
<keyword evidence="1" id="KW-1133">Transmembrane helix</keyword>
<accession>A0ABU1JCB5</accession>
<proteinExistence type="predicted"/>
<evidence type="ECO:0000256" key="1">
    <source>
        <dbReference type="SAM" id="Phobius"/>
    </source>
</evidence>
<dbReference type="Proteomes" id="UP001185069">
    <property type="component" value="Unassembled WGS sequence"/>
</dbReference>
<gene>
    <name evidence="2" type="ORF">JOE69_002321</name>
</gene>
<keyword evidence="1" id="KW-0812">Transmembrane</keyword>
<feature type="transmembrane region" description="Helical" evidence="1">
    <location>
        <begin position="7"/>
        <end position="25"/>
    </location>
</feature>
<sequence>MRSRIDWLDIGLQVAGFVLIFVVLSLVPWPFILKLLLALALAPVLGFATNRIRRAIRRRREEPKRMRVISVETVDD</sequence>
<feature type="transmembrane region" description="Helical" evidence="1">
    <location>
        <begin position="31"/>
        <end position="50"/>
    </location>
</feature>
<comment type="caution">
    <text evidence="2">The sequence shown here is derived from an EMBL/GenBank/DDBJ whole genome shotgun (WGS) entry which is preliminary data.</text>
</comment>